<dbReference type="CDD" id="cd06187">
    <property type="entry name" value="O2ase_reductase_like"/>
    <property type="match status" value="1"/>
</dbReference>
<gene>
    <name evidence="14" type="ORF">Airi01_008990</name>
</gene>
<dbReference type="Proteomes" id="UP001165135">
    <property type="component" value="Unassembled WGS sequence"/>
</dbReference>
<dbReference type="InterPro" id="IPR012292">
    <property type="entry name" value="Globin/Proto"/>
</dbReference>
<dbReference type="Gene3D" id="2.40.30.10">
    <property type="entry name" value="Translation factors"/>
    <property type="match status" value="1"/>
</dbReference>
<accession>A0A9W6REI8</accession>
<evidence type="ECO:0000256" key="4">
    <source>
        <dbReference type="ARBA" id="ARBA00012229"/>
    </source>
</evidence>
<protein>
    <recommendedName>
        <fullName evidence="4">nitric oxide dioxygenase</fullName>
        <ecNumber evidence="4">1.14.12.17</ecNumber>
    </recommendedName>
</protein>
<evidence type="ECO:0000256" key="3">
    <source>
        <dbReference type="ARBA" id="ARBA00006401"/>
    </source>
</evidence>
<evidence type="ECO:0000313" key="14">
    <source>
        <dbReference type="EMBL" id="GLY72632.1"/>
    </source>
</evidence>
<dbReference type="Gene3D" id="3.40.50.80">
    <property type="entry name" value="Nucleotide-binding domain of ferredoxin-NADP reductase (FNR) module"/>
    <property type="match status" value="1"/>
</dbReference>
<dbReference type="InterPro" id="IPR017927">
    <property type="entry name" value="FAD-bd_FR_type"/>
</dbReference>
<keyword evidence="6" id="KW-0521">NADP</keyword>
<dbReference type="InterPro" id="IPR001433">
    <property type="entry name" value="OxRdtase_FAD/NAD-bd"/>
</dbReference>
<evidence type="ECO:0000256" key="2">
    <source>
        <dbReference type="ARBA" id="ARBA00001974"/>
    </source>
</evidence>
<evidence type="ECO:0000259" key="13">
    <source>
        <dbReference type="PROSITE" id="PS51384"/>
    </source>
</evidence>
<dbReference type="PANTHER" id="PTHR47354">
    <property type="entry name" value="NADH OXIDOREDUCTASE HCR"/>
    <property type="match status" value="1"/>
</dbReference>
<dbReference type="InterPro" id="IPR000971">
    <property type="entry name" value="Globin"/>
</dbReference>
<dbReference type="InterPro" id="IPR039261">
    <property type="entry name" value="FNR_nucleotide-bd"/>
</dbReference>
<evidence type="ECO:0000256" key="5">
    <source>
        <dbReference type="ARBA" id="ARBA00022714"/>
    </source>
</evidence>
<feature type="domain" description="Globin" evidence="12">
    <location>
        <begin position="1"/>
        <end position="133"/>
    </location>
</feature>
<keyword evidence="8" id="KW-0520">NAD</keyword>
<comment type="cofactor">
    <cofactor evidence="1">
        <name>heme b</name>
        <dbReference type="ChEBI" id="CHEBI:60344"/>
    </cofactor>
</comment>
<dbReference type="EMBL" id="BSTJ01000001">
    <property type="protein sequence ID" value="GLY72632.1"/>
    <property type="molecule type" value="Genomic_DNA"/>
</dbReference>
<dbReference type="AlphaFoldDB" id="A0A9W6REI8"/>
<proteinExistence type="inferred from homology"/>
<keyword evidence="11" id="KW-0479">Metal-binding</keyword>
<feature type="domain" description="FAD-binding FR-type" evidence="13">
    <location>
        <begin position="140"/>
        <end position="240"/>
    </location>
</feature>
<keyword evidence="11" id="KW-0813">Transport</keyword>
<evidence type="ECO:0000256" key="8">
    <source>
        <dbReference type="ARBA" id="ARBA00023027"/>
    </source>
</evidence>
<dbReference type="GO" id="GO:0005344">
    <property type="term" value="F:oxygen carrier activity"/>
    <property type="evidence" value="ECO:0007669"/>
    <property type="project" value="UniProtKB-KW"/>
</dbReference>
<reference evidence="14" key="1">
    <citation type="submission" date="2023-03" db="EMBL/GenBank/DDBJ databases">
        <title>Actinoallomurus iriomotensis NBRC 103681.</title>
        <authorList>
            <person name="Ichikawa N."/>
            <person name="Sato H."/>
            <person name="Tonouchi N."/>
        </authorList>
    </citation>
    <scope>NUCLEOTIDE SEQUENCE</scope>
    <source>
        <strain evidence="14">NBRC 103681</strain>
    </source>
</reference>
<dbReference type="GO" id="GO:0020037">
    <property type="term" value="F:heme binding"/>
    <property type="evidence" value="ECO:0007669"/>
    <property type="project" value="InterPro"/>
</dbReference>
<dbReference type="PROSITE" id="PS01033">
    <property type="entry name" value="GLOBIN"/>
    <property type="match status" value="1"/>
</dbReference>
<evidence type="ECO:0000256" key="11">
    <source>
        <dbReference type="RuleBase" id="RU000356"/>
    </source>
</evidence>
<evidence type="ECO:0000256" key="9">
    <source>
        <dbReference type="ARBA" id="ARBA00048649"/>
    </source>
</evidence>
<comment type="similarity">
    <text evidence="11">Belongs to the globin family.</text>
</comment>
<dbReference type="GO" id="GO:0051537">
    <property type="term" value="F:2 iron, 2 sulfur cluster binding"/>
    <property type="evidence" value="ECO:0007669"/>
    <property type="project" value="UniProtKB-KW"/>
</dbReference>
<dbReference type="PRINTS" id="PR00410">
    <property type="entry name" value="PHEHYDRXLASE"/>
</dbReference>
<dbReference type="EC" id="1.14.12.17" evidence="4"/>
<dbReference type="PRINTS" id="PR00371">
    <property type="entry name" value="FPNCR"/>
</dbReference>
<dbReference type="Pfam" id="PF00042">
    <property type="entry name" value="Globin"/>
    <property type="match status" value="1"/>
</dbReference>
<dbReference type="GO" id="GO:0008941">
    <property type="term" value="F:nitric oxide dioxygenase NAD(P)H activity"/>
    <property type="evidence" value="ECO:0007669"/>
    <property type="project" value="UniProtKB-EC"/>
</dbReference>
<name>A0A9W6REI8_9ACTN</name>
<evidence type="ECO:0000313" key="15">
    <source>
        <dbReference type="Proteomes" id="UP001165135"/>
    </source>
</evidence>
<dbReference type="InterPro" id="IPR009050">
    <property type="entry name" value="Globin-like_sf"/>
</dbReference>
<comment type="catalytic activity">
    <reaction evidence="10">
        <text>2 nitric oxide + NADPH + 2 O2 = 2 nitrate + NADP(+) + H(+)</text>
        <dbReference type="Rhea" id="RHEA:19465"/>
        <dbReference type="ChEBI" id="CHEBI:15378"/>
        <dbReference type="ChEBI" id="CHEBI:15379"/>
        <dbReference type="ChEBI" id="CHEBI:16480"/>
        <dbReference type="ChEBI" id="CHEBI:17632"/>
        <dbReference type="ChEBI" id="CHEBI:57783"/>
        <dbReference type="ChEBI" id="CHEBI:58349"/>
        <dbReference type="EC" id="1.14.12.17"/>
    </reaction>
</comment>
<keyword evidence="11" id="KW-0561">Oxygen transport</keyword>
<comment type="cofactor">
    <cofactor evidence="2">
        <name>FAD</name>
        <dbReference type="ChEBI" id="CHEBI:57692"/>
    </cofactor>
</comment>
<dbReference type="Pfam" id="PF00175">
    <property type="entry name" value="NAD_binding_1"/>
    <property type="match status" value="1"/>
</dbReference>
<keyword evidence="7" id="KW-0411">Iron-sulfur</keyword>
<dbReference type="SUPFAM" id="SSF63380">
    <property type="entry name" value="Riboflavin synthase domain-like"/>
    <property type="match status" value="1"/>
</dbReference>
<dbReference type="Pfam" id="PF00970">
    <property type="entry name" value="FAD_binding_6"/>
    <property type="match status" value="1"/>
</dbReference>
<comment type="caution">
    <text evidence="14">The sequence shown here is derived from an EMBL/GenBank/DDBJ whole genome shotgun (WGS) entry which is preliminary data.</text>
</comment>
<sequence>MTVDVAVLRESWALVSDVSDKVASEFYGLLFSRYPAIRALFPAMMDAQRDRLLNALTYVVLHVDDMTTVTRYLRDLARDHRKFDVRPEHYPAIGRCLVASMRANARDAWKPEYDEAWLAAYDLIAGVMIQAAEVDAATSPPYWGARVVAHEQRTHDIAVLTVEPDQPYPYDPGQYATIQTSRWPRVWRPYSIANAPRRDNLLTFHVRVVPGGWVSTTLVHRTSVGDQLLLGPPRGVMTLPAPRPNRLLCVAGGTGLAPLKAIIEETLRTSRNPDITLVHGVRLQQELYDGADLVRLASGPGRLRLITAVSADPSHLPSQTAADVVGPLDVLDFPATFVCGPGEMVMAALNRLAMLGLPSHHIRSEPDVGEFVHRLRVRAPL</sequence>
<evidence type="ECO:0000259" key="12">
    <source>
        <dbReference type="PROSITE" id="PS01033"/>
    </source>
</evidence>
<dbReference type="SUPFAM" id="SSF46458">
    <property type="entry name" value="Globin-like"/>
    <property type="match status" value="1"/>
</dbReference>
<dbReference type="PROSITE" id="PS51384">
    <property type="entry name" value="FAD_FR"/>
    <property type="match status" value="1"/>
</dbReference>
<evidence type="ECO:0000256" key="6">
    <source>
        <dbReference type="ARBA" id="ARBA00022857"/>
    </source>
</evidence>
<dbReference type="Gene3D" id="1.10.490.10">
    <property type="entry name" value="Globins"/>
    <property type="match status" value="1"/>
</dbReference>
<keyword evidence="11" id="KW-0408">Iron</keyword>
<dbReference type="InterPro" id="IPR050415">
    <property type="entry name" value="MRET"/>
</dbReference>
<dbReference type="InterPro" id="IPR017938">
    <property type="entry name" value="Riboflavin_synthase-like_b-brl"/>
</dbReference>
<dbReference type="InterPro" id="IPR001709">
    <property type="entry name" value="Flavoprot_Pyr_Nucl_cyt_Rdtase"/>
</dbReference>
<dbReference type="SUPFAM" id="SSF52343">
    <property type="entry name" value="Ferredoxin reductase-like, C-terminal NADP-linked domain"/>
    <property type="match status" value="1"/>
</dbReference>
<keyword evidence="11" id="KW-0349">Heme</keyword>
<keyword evidence="5" id="KW-0001">2Fe-2S</keyword>
<comment type="catalytic activity">
    <reaction evidence="9">
        <text>2 nitric oxide + NADH + 2 O2 = 2 nitrate + NAD(+) + H(+)</text>
        <dbReference type="Rhea" id="RHEA:19469"/>
        <dbReference type="ChEBI" id="CHEBI:15378"/>
        <dbReference type="ChEBI" id="CHEBI:15379"/>
        <dbReference type="ChEBI" id="CHEBI:16480"/>
        <dbReference type="ChEBI" id="CHEBI:17632"/>
        <dbReference type="ChEBI" id="CHEBI:57540"/>
        <dbReference type="ChEBI" id="CHEBI:57945"/>
        <dbReference type="EC" id="1.14.12.17"/>
    </reaction>
</comment>
<dbReference type="InterPro" id="IPR008333">
    <property type="entry name" value="Cbr1-like_FAD-bd_dom"/>
</dbReference>
<comment type="similarity">
    <text evidence="3">In the C-terminal section; belongs to the flavoprotein pyridine nucleotide cytochrome reductase family.</text>
</comment>
<dbReference type="PANTHER" id="PTHR47354:SF5">
    <property type="entry name" value="PROTEIN RFBI"/>
    <property type="match status" value="1"/>
</dbReference>
<evidence type="ECO:0000256" key="7">
    <source>
        <dbReference type="ARBA" id="ARBA00023014"/>
    </source>
</evidence>
<dbReference type="GO" id="GO:0019825">
    <property type="term" value="F:oxygen binding"/>
    <property type="evidence" value="ECO:0007669"/>
    <property type="project" value="InterPro"/>
</dbReference>
<organism evidence="14 15">
    <name type="scientific">Actinoallomurus iriomotensis</name>
    <dbReference type="NCBI Taxonomy" id="478107"/>
    <lineage>
        <taxon>Bacteria</taxon>
        <taxon>Bacillati</taxon>
        <taxon>Actinomycetota</taxon>
        <taxon>Actinomycetes</taxon>
        <taxon>Streptosporangiales</taxon>
        <taxon>Thermomonosporaceae</taxon>
        <taxon>Actinoallomurus</taxon>
    </lineage>
</organism>
<dbReference type="CDD" id="cd19753">
    <property type="entry name" value="Mb-like_oxidoreductase"/>
    <property type="match status" value="1"/>
</dbReference>
<evidence type="ECO:0000256" key="10">
    <source>
        <dbReference type="ARBA" id="ARBA00049433"/>
    </source>
</evidence>
<evidence type="ECO:0000256" key="1">
    <source>
        <dbReference type="ARBA" id="ARBA00001970"/>
    </source>
</evidence>